<proteinExistence type="predicted"/>
<dbReference type="AlphaFoldDB" id="A0A1Y1ME61"/>
<feature type="compositionally biased region" description="Basic residues" evidence="1">
    <location>
        <begin position="107"/>
        <end position="117"/>
    </location>
</feature>
<organism evidence="2">
    <name type="scientific">Photinus pyralis</name>
    <name type="common">Common eastern firefly</name>
    <name type="synonym">Lampyris pyralis</name>
    <dbReference type="NCBI Taxonomy" id="7054"/>
    <lineage>
        <taxon>Eukaryota</taxon>
        <taxon>Metazoa</taxon>
        <taxon>Ecdysozoa</taxon>
        <taxon>Arthropoda</taxon>
        <taxon>Hexapoda</taxon>
        <taxon>Insecta</taxon>
        <taxon>Pterygota</taxon>
        <taxon>Neoptera</taxon>
        <taxon>Endopterygota</taxon>
        <taxon>Coleoptera</taxon>
        <taxon>Polyphaga</taxon>
        <taxon>Elateriformia</taxon>
        <taxon>Elateroidea</taxon>
        <taxon>Lampyridae</taxon>
        <taxon>Lampyrinae</taxon>
        <taxon>Photinus</taxon>
    </lineage>
</organism>
<feature type="compositionally biased region" description="Basic residues" evidence="1">
    <location>
        <begin position="39"/>
        <end position="50"/>
    </location>
</feature>
<feature type="compositionally biased region" description="Basic and acidic residues" evidence="1">
    <location>
        <begin position="118"/>
        <end position="127"/>
    </location>
</feature>
<feature type="region of interest" description="Disordered" evidence="1">
    <location>
        <begin position="32"/>
        <end position="127"/>
    </location>
</feature>
<accession>A0A1Y1ME61</accession>
<name>A0A1Y1ME61_PHOPY</name>
<reference evidence="2" key="1">
    <citation type="journal article" date="2016" name="Sci. Rep.">
        <title>Molecular characterization of firefly nuptial gifts: a multi-omics approach sheds light on postcopulatory sexual selection.</title>
        <authorList>
            <person name="Al-Wathiqui N."/>
            <person name="Fallon T.R."/>
            <person name="South A."/>
            <person name="Weng J.K."/>
            <person name="Lewis S.M."/>
        </authorList>
    </citation>
    <scope>NUCLEOTIDE SEQUENCE</scope>
</reference>
<protein>
    <submittedName>
        <fullName evidence="2">Uncharacterized protein</fullName>
    </submittedName>
</protein>
<sequence length="127" mass="14926">MIQMRYWTYQQEEQRPYHTGCQDSVCLGMEGTPTLPHMEHHHKPNGKRSRGLPWEDGKRIAETNIKGRKKAVEYWRWRKNQPQGQVAKGRRKWGQKVMRGEDNNKKSLTRGKTGKGTRPKDRNIGSQ</sequence>
<evidence type="ECO:0000256" key="1">
    <source>
        <dbReference type="SAM" id="MobiDB-lite"/>
    </source>
</evidence>
<evidence type="ECO:0000313" key="2">
    <source>
        <dbReference type="EMBL" id="JAV83881.1"/>
    </source>
</evidence>
<dbReference type="EMBL" id="GEZM01034157">
    <property type="protein sequence ID" value="JAV83881.1"/>
    <property type="molecule type" value="Transcribed_RNA"/>
</dbReference>